<dbReference type="CDD" id="cd19152">
    <property type="entry name" value="AKR_AKR15A"/>
    <property type="match status" value="1"/>
</dbReference>
<dbReference type="InterPro" id="IPR020471">
    <property type="entry name" value="AKR"/>
</dbReference>
<protein>
    <submittedName>
        <fullName evidence="2">Aldo/keto reductase</fullName>
    </submittedName>
</protein>
<dbReference type="RefSeq" id="WP_132815459.1">
    <property type="nucleotide sequence ID" value="NZ_SMKI01000004.1"/>
</dbReference>
<dbReference type="GO" id="GO:0016491">
    <property type="term" value="F:oxidoreductase activity"/>
    <property type="evidence" value="ECO:0007669"/>
    <property type="project" value="InterPro"/>
</dbReference>
<comment type="caution">
    <text evidence="2">The sequence shown here is derived from an EMBL/GenBank/DDBJ whole genome shotgun (WGS) entry which is preliminary data.</text>
</comment>
<dbReference type="PANTHER" id="PTHR42686:SF1">
    <property type="entry name" value="GH17980P-RELATED"/>
    <property type="match status" value="1"/>
</dbReference>
<dbReference type="EMBL" id="SMKI01000004">
    <property type="protein sequence ID" value="TDC80275.1"/>
    <property type="molecule type" value="Genomic_DNA"/>
</dbReference>
<proteinExistence type="predicted"/>
<sequence>MTGSGGPPVTGAGPWWFGGAGIGNLGREITDAAARATVDAAWAAGVRGFDTAPHYGLGLAERRLGAALAGRPRAEFQVSTKVGRLIVPAAPRPEPVGDDLANGFAVPGTHRRVWDVSRAGVERSLADSLDRLGLDHVDVLYLHDPDEYDPAAAVGDDPPAGPEAALATGLAALAALRDAGVVRAVGVGSKSVPTLTAAVRTGLVDVVMVAGRYTLLEQPAAALLAECADGDVAVVAAGVFNSGALSHPTPDPSLPYEYGPMPAAVFERITAIRAVCARHGVDLPTAALAFPRRAPAVAAVAVGAQAPEQVRENAARATVPVPDALWDDLAAAGLLREPG</sequence>
<feature type="domain" description="NADP-dependent oxidoreductase" evidence="1">
    <location>
        <begin position="17"/>
        <end position="329"/>
    </location>
</feature>
<reference evidence="2 3" key="1">
    <citation type="submission" date="2019-03" db="EMBL/GenBank/DDBJ databases">
        <title>Draft genome sequences of novel Actinobacteria.</title>
        <authorList>
            <person name="Sahin N."/>
            <person name="Ay H."/>
            <person name="Saygin H."/>
        </authorList>
    </citation>
    <scope>NUCLEOTIDE SEQUENCE [LARGE SCALE GENOMIC DNA]</scope>
    <source>
        <strain evidence="2 3">DSM 41900</strain>
    </source>
</reference>
<dbReference type="InterPro" id="IPR036812">
    <property type="entry name" value="NAD(P)_OxRdtase_dom_sf"/>
</dbReference>
<evidence type="ECO:0000313" key="2">
    <source>
        <dbReference type="EMBL" id="TDC80275.1"/>
    </source>
</evidence>
<dbReference type="OrthoDB" id="9768851at2"/>
<dbReference type="PANTHER" id="PTHR42686">
    <property type="entry name" value="GH17980P-RELATED"/>
    <property type="match status" value="1"/>
</dbReference>
<evidence type="ECO:0000313" key="3">
    <source>
        <dbReference type="Proteomes" id="UP000295345"/>
    </source>
</evidence>
<keyword evidence="3" id="KW-1185">Reference proteome</keyword>
<gene>
    <name evidence="2" type="ORF">E1283_00820</name>
</gene>
<dbReference type="AlphaFoldDB" id="A0A4V2Y4G2"/>
<organism evidence="2 3">
    <name type="scientific">Streptomyces hainanensis</name>
    <dbReference type="NCBI Taxonomy" id="402648"/>
    <lineage>
        <taxon>Bacteria</taxon>
        <taxon>Bacillati</taxon>
        <taxon>Actinomycetota</taxon>
        <taxon>Actinomycetes</taxon>
        <taxon>Kitasatosporales</taxon>
        <taxon>Streptomycetaceae</taxon>
        <taxon>Streptomyces</taxon>
    </lineage>
</organism>
<dbReference type="Proteomes" id="UP000295345">
    <property type="component" value="Unassembled WGS sequence"/>
</dbReference>
<dbReference type="SUPFAM" id="SSF51430">
    <property type="entry name" value="NAD(P)-linked oxidoreductase"/>
    <property type="match status" value="1"/>
</dbReference>
<name>A0A4V2Y4G2_9ACTN</name>
<dbReference type="GO" id="GO:0005829">
    <property type="term" value="C:cytosol"/>
    <property type="evidence" value="ECO:0007669"/>
    <property type="project" value="TreeGrafter"/>
</dbReference>
<evidence type="ECO:0000259" key="1">
    <source>
        <dbReference type="Pfam" id="PF00248"/>
    </source>
</evidence>
<dbReference type="Gene3D" id="3.20.20.100">
    <property type="entry name" value="NADP-dependent oxidoreductase domain"/>
    <property type="match status" value="1"/>
</dbReference>
<accession>A0A4V2Y4G2</accession>
<dbReference type="Pfam" id="PF00248">
    <property type="entry name" value="Aldo_ket_red"/>
    <property type="match status" value="1"/>
</dbReference>
<dbReference type="InterPro" id="IPR023210">
    <property type="entry name" value="NADP_OxRdtase_dom"/>
</dbReference>